<reference evidence="2" key="1">
    <citation type="journal article" date="2021" name="Proc. Natl. Acad. Sci. U.S.A.">
        <title>A Catalog of Tens of Thousands of Viruses from Human Metagenomes Reveals Hidden Associations with Chronic Diseases.</title>
        <authorList>
            <person name="Tisza M.J."/>
            <person name="Buck C.B."/>
        </authorList>
    </citation>
    <scope>NUCLEOTIDE SEQUENCE</scope>
    <source>
        <strain evidence="2">CtYsL76</strain>
    </source>
</reference>
<organism evidence="2">
    <name type="scientific">CrAss-like virus sp. ctYsL76</name>
    <dbReference type="NCBI Taxonomy" id="2826826"/>
    <lineage>
        <taxon>Viruses</taxon>
        <taxon>Duplodnaviria</taxon>
        <taxon>Heunggongvirae</taxon>
        <taxon>Uroviricota</taxon>
        <taxon>Caudoviricetes</taxon>
        <taxon>Crassvirales</taxon>
    </lineage>
</organism>
<evidence type="ECO:0000313" key="2">
    <source>
        <dbReference type="EMBL" id="DAE20131.1"/>
    </source>
</evidence>
<sequence>MHTYFNYFSIICGLSLILIIIISTSIIVSERLSYKTL</sequence>
<accession>A0A8S5QMU4</accession>
<keyword evidence="1" id="KW-1133">Transmembrane helix</keyword>
<keyword evidence="1" id="KW-0472">Membrane</keyword>
<protein>
    <submittedName>
        <fullName evidence="2">Uncharacterized protein</fullName>
    </submittedName>
</protein>
<feature type="transmembrane region" description="Helical" evidence="1">
    <location>
        <begin position="6"/>
        <end position="28"/>
    </location>
</feature>
<dbReference type="EMBL" id="BK015689">
    <property type="protein sequence ID" value="DAE20131.1"/>
    <property type="molecule type" value="Genomic_DNA"/>
</dbReference>
<proteinExistence type="predicted"/>
<evidence type="ECO:0000256" key="1">
    <source>
        <dbReference type="SAM" id="Phobius"/>
    </source>
</evidence>
<name>A0A8S5QMU4_9CAUD</name>
<keyword evidence="1" id="KW-0812">Transmembrane</keyword>